<reference evidence="2 3" key="1">
    <citation type="submission" date="2024-01" db="EMBL/GenBank/DDBJ databases">
        <authorList>
            <person name="Waweru B."/>
        </authorList>
    </citation>
    <scope>NUCLEOTIDE SEQUENCE [LARGE SCALE GENOMIC DNA]</scope>
</reference>
<proteinExistence type="predicted"/>
<evidence type="ECO:0000256" key="1">
    <source>
        <dbReference type="SAM" id="MobiDB-lite"/>
    </source>
</evidence>
<gene>
    <name evidence="2" type="ORF">DCAF_LOCUS2487</name>
</gene>
<evidence type="ECO:0000313" key="3">
    <source>
        <dbReference type="Proteomes" id="UP001314170"/>
    </source>
</evidence>
<sequence length="131" mass="14684">MIGRTEARAASFPPRPSLCVGDIKRVHRNRKRTGTGSIYSMAKHPKHNCTLTRSLPRDRSIRWNRRAPGYVIEKEGRGSTSNGEERWLGREGMGKIVKDDLFVGETKGAFGLSDSLSRSGFPTPRETGRDR</sequence>
<keyword evidence="3" id="KW-1185">Reference proteome</keyword>
<dbReference type="AlphaFoldDB" id="A0AAV1QSY6"/>
<evidence type="ECO:0008006" key="4">
    <source>
        <dbReference type="Google" id="ProtNLM"/>
    </source>
</evidence>
<dbReference type="EMBL" id="CAWUPB010000786">
    <property type="protein sequence ID" value="CAK7324821.1"/>
    <property type="molecule type" value="Genomic_DNA"/>
</dbReference>
<organism evidence="2 3">
    <name type="scientific">Dovyalis caffra</name>
    <dbReference type="NCBI Taxonomy" id="77055"/>
    <lineage>
        <taxon>Eukaryota</taxon>
        <taxon>Viridiplantae</taxon>
        <taxon>Streptophyta</taxon>
        <taxon>Embryophyta</taxon>
        <taxon>Tracheophyta</taxon>
        <taxon>Spermatophyta</taxon>
        <taxon>Magnoliopsida</taxon>
        <taxon>eudicotyledons</taxon>
        <taxon>Gunneridae</taxon>
        <taxon>Pentapetalae</taxon>
        <taxon>rosids</taxon>
        <taxon>fabids</taxon>
        <taxon>Malpighiales</taxon>
        <taxon>Salicaceae</taxon>
        <taxon>Flacourtieae</taxon>
        <taxon>Dovyalis</taxon>
    </lineage>
</organism>
<protein>
    <recommendedName>
        <fullName evidence="4">Ribosomal protein L2</fullName>
    </recommendedName>
</protein>
<name>A0AAV1QSY6_9ROSI</name>
<comment type="caution">
    <text evidence="2">The sequence shown here is derived from an EMBL/GenBank/DDBJ whole genome shotgun (WGS) entry which is preliminary data.</text>
</comment>
<feature type="region of interest" description="Disordered" evidence="1">
    <location>
        <begin position="30"/>
        <end position="51"/>
    </location>
</feature>
<evidence type="ECO:0000313" key="2">
    <source>
        <dbReference type="EMBL" id="CAK7324821.1"/>
    </source>
</evidence>
<feature type="region of interest" description="Disordered" evidence="1">
    <location>
        <begin position="111"/>
        <end position="131"/>
    </location>
</feature>
<accession>A0AAV1QSY6</accession>
<dbReference type="Proteomes" id="UP001314170">
    <property type="component" value="Unassembled WGS sequence"/>
</dbReference>